<dbReference type="Proteomes" id="UP000177418">
    <property type="component" value="Unassembled WGS sequence"/>
</dbReference>
<feature type="transmembrane region" description="Helical" evidence="1">
    <location>
        <begin position="340"/>
        <end position="362"/>
    </location>
</feature>
<evidence type="ECO:0000313" key="3">
    <source>
        <dbReference type="Proteomes" id="UP000177418"/>
    </source>
</evidence>
<name>A0A1F7JHG6_9BACT</name>
<accession>A0A1F7JHG6</accession>
<comment type="caution">
    <text evidence="2">The sequence shown here is derived from an EMBL/GenBank/DDBJ whole genome shotgun (WGS) entry which is preliminary data.</text>
</comment>
<organism evidence="2 3">
    <name type="scientific">Candidatus Roizmanbacteria bacterium RIFCSPLOWO2_02_FULL_36_11</name>
    <dbReference type="NCBI Taxonomy" id="1802071"/>
    <lineage>
        <taxon>Bacteria</taxon>
        <taxon>Candidatus Roizmaniibacteriota</taxon>
    </lineage>
</organism>
<keyword evidence="1" id="KW-0812">Transmembrane</keyword>
<proteinExistence type="predicted"/>
<feature type="transmembrane region" description="Helical" evidence="1">
    <location>
        <begin position="374"/>
        <end position="393"/>
    </location>
</feature>
<feature type="transmembrane region" description="Helical" evidence="1">
    <location>
        <begin position="414"/>
        <end position="432"/>
    </location>
</feature>
<sequence length="762" mass="88349">MNKSKLFSLIVLTVLIGVNIYLHKTELSIKSEVNDNIFQYALVDEAKNIWKNVISLQTSPFYLVDSFNERWNEGFALSTYYSHLPQAVVSFASYVSTIPTIVIFNWTKFLLLILLPVSFFISARILGFSYLYSIITTILSHLVITDGLYGIDITSYVFRGWGLSSQLLAIFFLPLSFAFTYNYLTKGKKLEWALLFNFLLAQSHSGVFLMTALAYPFLFAVTLWEIFEKNSLHKFKIKILFNYLNNNEDLRPLVKHFLIFVFWIFFLLSYYLIPFFLYGQYRSFSYWDPLWKFNSFGLFQILSWTLNGELFDFNRLPLVTLSVFAGIFAVLISRDKRHRIFGLLFIFYFLCFIGRTSILGRFVDFIPGFSEFHLHRFIVMIHFIGIFLAAYVIELSINKIKFLINHIRLTNIQAPIKEILITVIIICSIFLFKHLEQPILEYAKYNDKWINENNALYIEDESSYIALLQAIKKANPGRIYAGRPGNWGRDFKVGDTPIYMALSRDGFKGIGFAPESWSPNSEFDTFFNENDLNSYNLYNITHVVYPGNLQAPKFFKPMGQFGKYNLYEINVNGWFASGTSSTIVTSNKTHLFNIVHYWMTTDAIKNREYPQISFSKTSNTTGKNEIRMVDLNRYITGKDNKQISIWEKSPLYDGHDSQVASLVKTNEKVFLAGYGATFKLNKDCIYCVAILKQTFHPNWAVKVNGESVKAYPVFPFYIGIPIQKAGSYTIEVIYQPNQLKIMLLLMTVIVTTGYLIRRRDKS</sequence>
<evidence type="ECO:0008006" key="4">
    <source>
        <dbReference type="Google" id="ProtNLM"/>
    </source>
</evidence>
<feature type="transmembrane region" description="Helical" evidence="1">
    <location>
        <begin position="6"/>
        <end position="22"/>
    </location>
</feature>
<feature type="transmembrane region" description="Helical" evidence="1">
    <location>
        <begin position="163"/>
        <end position="184"/>
    </location>
</feature>
<keyword evidence="1" id="KW-0472">Membrane</keyword>
<feature type="transmembrane region" description="Helical" evidence="1">
    <location>
        <begin position="204"/>
        <end position="227"/>
    </location>
</feature>
<feature type="transmembrane region" description="Helical" evidence="1">
    <location>
        <begin position="257"/>
        <end position="278"/>
    </location>
</feature>
<feature type="transmembrane region" description="Helical" evidence="1">
    <location>
        <begin position="132"/>
        <end position="151"/>
    </location>
</feature>
<evidence type="ECO:0000313" key="2">
    <source>
        <dbReference type="EMBL" id="OGK55049.1"/>
    </source>
</evidence>
<dbReference type="EMBL" id="MGAV01000012">
    <property type="protein sequence ID" value="OGK55049.1"/>
    <property type="molecule type" value="Genomic_DNA"/>
</dbReference>
<feature type="transmembrane region" description="Helical" evidence="1">
    <location>
        <begin position="316"/>
        <end position="333"/>
    </location>
</feature>
<gene>
    <name evidence="2" type="ORF">A3H78_01065</name>
</gene>
<evidence type="ECO:0000256" key="1">
    <source>
        <dbReference type="SAM" id="Phobius"/>
    </source>
</evidence>
<keyword evidence="1" id="KW-1133">Transmembrane helix</keyword>
<dbReference type="AlphaFoldDB" id="A0A1F7JHG6"/>
<protein>
    <recommendedName>
        <fullName evidence="4">Membrane protein 6-pyruvoyl-tetrahydropterin synthase-related domain-containing protein</fullName>
    </recommendedName>
</protein>
<reference evidence="2 3" key="1">
    <citation type="journal article" date="2016" name="Nat. Commun.">
        <title>Thousands of microbial genomes shed light on interconnected biogeochemical processes in an aquifer system.</title>
        <authorList>
            <person name="Anantharaman K."/>
            <person name="Brown C.T."/>
            <person name="Hug L.A."/>
            <person name="Sharon I."/>
            <person name="Castelle C.J."/>
            <person name="Probst A.J."/>
            <person name="Thomas B.C."/>
            <person name="Singh A."/>
            <person name="Wilkins M.J."/>
            <person name="Karaoz U."/>
            <person name="Brodie E.L."/>
            <person name="Williams K.H."/>
            <person name="Hubbard S.S."/>
            <person name="Banfield J.F."/>
        </authorList>
    </citation>
    <scope>NUCLEOTIDE SEQUENCE [LARGE SCALE GENOMIC DNA]</scope>
</reference>
<feature type="transmembrane region" description="Helical" evidence="1">
    <location>
        <begin position="109"/>
        <end position="126"/>
    </location>
</feature>